<dbReference type="RefSeq" id="WP_282716859.1">
    <property type="nucleotide sequence ID" value="NZ_JASCRY010000003.1"/>
</dbReference>
<dbReference type="Pfam" id="PF01966">
    <property type="entry name" value="HD"/>
    <property type="match status" value="1"/>
</dbReference>
<comment type="caution">
    <text evidence="3">The sequence shown here is derived from an EMBL/GenBank/DDBJ whole genome shotgun (WGS) entry which is preliminary data.</text>
</comment>
<dbReference type="EMBL" id="JASCRY010000003">
    <property type="protein sequence ID" value="MDI5950303.1"/>
    <property type="molecule type" value="Genomic_DNA"/>
</dbReference>
<evidence type="ECO:0000313" key="4">
    <source>
        <dbReference type="Proteomes" id="UP001228643"/>
    </source>
</evidence>
<sequence>MKLDWNKLITSKRLGTDSKNLQADARNEFERDVDRVIFSSAFRRLQDKTQVFPIPKSDFIHSRLTHSIEVASIGRSLGKLVGTFVIEKEGEIRDGHTNEIITPDTFANIISASCMAHDIGNPPFGHSGEESFRHYYKNHLNNNSKSLFTKLNKTKQDDFLRFEGNAEGFRILTNDHPSGFDGGLKLTYSTLSTFSKYTCGGGDIEQNELGLSALKRRSCKKVGFFQSEKEIFEKISQELGLLQLSEKQIYYTRHPLAFVMEAADNISYQIMDLEDGHKLGLISTDEVVNLLKPFTENIKNDPCSIDELLKIKDPCEKVGAFRAKSINSLIYQCFEVFKTNYSKIMTGEFDSELTDLIPQKNQLIKIEDIKGEKLFSYDKVVSIESSGRHVIKGLLELYLDAYENIDDKYGKNIINMLPLHFRVKKGEDPYLVLLKISSYLSRMTDSFAIDQFRSLTGHKFPEIN</sequence>
<dbReference type="Proteomes" id="UP001228643">
    <property type="component" value="Unassembled WGS sequence"/>
</dbReference>
<dbReference type="InterPro" id="IPR023293">
    <property type="entry name" value="dGTP_triP_hydro_central_sf"/>
</dbReference>
<protein>
    <submittedName>
        <fullName evidence="3">DNTP triphosphohydrolase</fullName>
    </submittedName>
</protein>
<dbReference type="CDD" id="cd00077">
    <property type="entry name" value="HDc"/>
    <property type="match status" value="1"/>
</dbReference>
<organism evidence="3 4">
    <name type="scientific">Flavobacterium yafengii</name>
    <dbReference type="NCBI Taxonomy" id="3041253"/>
    <lineage>
        <taxon>Bacteria</taxon>
        <taxon>Pseudomonadati</taxon>
        <taxon>Bacteroidota</taxon>
        <taxon>Flavobacteriia</taxon>
        <taxon>Flavobacteriales</taxon>
        <taxon>Flavobacteriaceae</taxon>
        <taxon>Flavobacterium</taxon>
    </lineage>
</organism>
<keyword evidence="1" id="KW-0378">Hydrolase</keyword>
<evidence type="ECO:0000313" key="3">
    <source>
        <dbReference type="EMBL" id="MDI5950303.1"/>
    </source>
</evidence>
<feature type="domain" description="HD/PDEase" evidence="2">
    <location>
        <begin position="59"/>
        <end position="278"/>
    </location>
</feature>
<reference evidence="3 4" key="1">
    <citation type="submission" date="2023-04" db="EMBL/GenBank/DDBJ databases">
        <title>Two novel species of Flavobacterium.</title>
        <authorList>
            <person name="Liu Q."/>
            <person name="Xin Y.-H."/>
        </authorList>
    </citation>
    <scope>NUCLEOTIDE SEQUENCE [LARGE SCALE GENOMIC DNA]</scope>
    <source>
        <strain evidence="3 4">LB2P87</strain>
    </source>
</reference>
<dbReference type="InterPro" id="IPR003607">
    <property type="entry name" value="HD/PDEase_dom"/>
</dbReference>
<dbReference type="SUPFAM" id="SSF109604">
    <property type="entry name" value="HD-domain/PDEase-like"/>
    <property type="match status" value="1"/>
</dbReference>
<evidence type="ECO:0000259" key="2">
    <source>
        <dbReference type="SMART" id="SM00471"/>
    </source>
</evidence>
<dbReference type="PANTHER" id="PTHR11373:SF32">
    <property type="entry name" value="DEOXYGUANOSINETRIPHOSPHATE TRIPHOSPHOHYDROLASE"/>
    <property type="match status" value="1"/>
</dbReference>
<dbReference type="GO" id="GO:0006203">
    <property type="term" value="P:dGTP catabolic process"/>
    <property type="evidence" value="ECO:0007669"/>
    <property type="project" value="TreeGrafter"/>
</dbReference>
<evidence type="ECO:0000256" key="1">
    <source>
        <dbReference type="ARBA" id="ARBA00022801"/>
    </source>
</evidence>
<gene>
    <name evidence="3" type="primary">dgt</name>
    <name evidence="3" type="ORF">QLS97_11650</name>
</gene>
<dbReference type="InterPro" id="IPR050135">
    <property type="entry name" value="dGTPase-like"/>
</dbReference>
<proteinExistence type="predicted"/>
<dbReference type="SMART" id="SM00471">
    <property type="entry name" value="HDc"/>
    <property type="match status" value="1"/>
</dbReference>
<dbReference type="AlphaFoldDB" id="A0AAW6TRQ0"/>
<dbReference type="InterPro" id="IPR027432">
    <property type="entry name" value="dGTP_triphosphohydrolase_C"/>
</dbReference>
<name>A0AAW6TRQ0_9FLAO</name>
<dbReference type="InterPro" id="IPR006261">
    <property type="entry name" value="dGTPase"/>
</dbReference>
<accession>A0AAW6TRQ0</accession>
<dbReference type="NCBIfam" id="TIGR01353">
    <property type="entry name" value="dGTP_triPase"/>
    <property type="match status" value="1"/>
</dbReference>
<dbReference type="Gene3D" id="1.10.3410.10">
    <property type="entry name" value="putative deoxyguanosinetriphosphate triphosphohydrolase like domain"/>
    <property type="match status" value="1"/>
</dbReference>
<dbReference type="Gene3D" id="1.10.3550.10">
    <property type="entry name" value="eoxyguanosinetriphosphate triphosphohydrolase domain-like"/>
    <property type="match status" value="1"/>
</dbReference>
<keyword evidence="4" id="KW-1185">Reference proteome</keyword>
<dbReference type="InterPro" id="IPR006674">
    <property type="entry name" value="HD_domain"/>
</dbReference>
<dbReference type="Gene3D" id="1.10.3210.10">
    <property type="entry name" value="Hypothetical protein af1432"/>
    <property type="match status" value="1"/>
</dbReference>
<dbReference type="PANTHER" id="PTHR11373">
    <property type="entry name" value="DEOXYNUCLEOSIDE TRIPHOSPHATE TRIPHOSPHOHYDROLASE"/>
    <property type="match status" value="1"/>
</dbReference>
<dbReference type="GO" id="GO:0008832">
    <property type="term" value="F:dGTPase activity"/>
    <property type="evidence" value="ECO:0007669"/>
    <property type="project" value="TreeGrafter"/>
</dbReference>